<name>A0ABQ7ABD6_BRACR</name>
<protein>
    <recommendedName>
        <fullName evidence="3">F-box domain-containing protein</fullName>
    </recommendedName>
</protein>
<gene>
    <name evidence="1" type="ORF">DY000_02052268</name>
</gene>
<accession>A0ABQ7ABD6</accession>
<organism evidence="1 2">
    <name type="scientific">Brassica cretica</name>
    <name type="common">Mustard</name>
    <dbReference type="NCBI Taxonomy" id="69181"/>
    <lineage>
        <taxon>Eukaryota</taxon>
        <taxon>Viridiplantae</taxon>
        <taxon>Streptophyta</taxon>
        <taxon>Embryophyta</taxon>
        <taxon>Tracheophyta</taxon>
        <taxon>Spermatophyta</taxon>
        <taxon>Magnoliopsida</taxon>
        <taxon>eudicotyledons</taxon>
        <taxon>Gunneridae</taxon>
        <taxon>Pentapetalae</taxon>
        <taxon>rosids</taxon>
        <taxon>malvids</taxon>
        <taxon>Brassicales</taxon>
        <taxon>Brassicaceae</taxon>
        <taxon>Brassiceae</taxon>
        <taxon>Brassica</taxon>
    </lineage>
</organism>
<reference evidence="1 2" key="1">
    <citation type="journal article" date="2020" name="BMC Genomics">
        <title>Intraspecific diversification of the crop wild relative Brassica cretica Lam. using demographic model selection.</title>
        <authorList>
            <person name="Kioukis A."/>
            <person name="Michalopoulou V.A."/>
            <person name="Briers L."/>
            <person name="Pirintsos S."/>
            <person name="Studholme D.J."/>
            <person name="Pavlidis P."/>
            <person name="Sarris P.F."/>
        </authorList>
    </citation>
    <scope>NUCLEOTIDE SEQUENCE [LARGE SCALE GENOMIC DNA]</scope>
    <source>
        <strain evidence="2">cv. PFS-1207/04</strain>
    </source>
</reference>
<evidence type="ECO:0008006" key="3">
    <source>
        <dbReference type="Google" id="ProtNLM"/>
    </source>
</evidence>
<evidence type="ECO:0000313" key="2">
    <source>
        <dbReference type="Proteomes" id="UP000266723"/>
    </source>
</evidence>
<dbReference type="Proteomes" id="UP000266723">
    <property type="component" value="Unassembled WGS sequence"/>
</dbReference>
<evidence type="ECO:0000313" key="1">
    <source>
        <dbReference type="EMBL" id="KAF3494966.1"/>
    </source>
</evidence>
<keyword evidence="2" id="KW-1185">Reference proteome</keyword>
<comment type="caution">
    <text evidence="1">The sequence shown here is derived from an EMBL/GenBank/DDBJ whole genome shotgun (WGS) entry which is preliminary data.</text>
</comment>
<proteinExistence type="predicted"/>
<sequence length="117" mass="13343">MNSSSNSAVNRTLFYPIRIVPTYATHALTQFSYFWSFDHYCFQDFLVKIPLTDSISAIDFLDSVPFHILSLSRLSSVHQLSKHSSSYFRAISRSLDTHFGENIAPNSVDQFTSILEV</sequence>
<dbReference type="EMBL" id="QGKV02002055">
    <property type="protein sequence ID" value="KAF3494966.1"/>
    <property type="molecule type" value="Genomic_DNA"/>
</dbReference>